<accession>A0A0M9AP16</accession>
<proteinExistence type="predicted"/>
<organism evidence="1 2">
    <name type="scientific">Halorubrum tropicale</name>
    <dbReference type="NCBI Taxonomy" id="1765655"/>
    <lineage>
        <taxon>Archaea</taxon>
        <taxon>Methanobacteriati</taxon>
        <taxon>Methanobacteriota</taxon>
        <taxon>Stenosarchaea group</taxon>
        <taxon>Halobacteria</taxon>
        <taxon>Halobacteriales</taxon>
        <taxon>Haloferacaceae</taxon>
        <taxon>Halorubrum</taxon>
    </lineage>
</organism>
<dbReference type="AlphaFoldDB" id="A0A0M9AP16"/>
<dbReference type="EMBL" id="LIST01000004">
    <property type="protein sequence ID" value="KOX95949.1"/>
    <property type="molecule type" value="Genomic_DNA"/>
</dbReference>
<reference evidence="1 2" key="1">
    <citation type="submission" date="2015-08" db="EMBL/GenBank/DDBJ databases">
        <title>Genomes of Isolates from Cabo Rojo, PR.</title>
        <authorList>
            <person name="Sanchez-Nieves R.L."/>
            <person name="Montalvo-Rodriguez R."/>
        </authorList>
    </citation>
    <scope>NUCLEOTIDE SEQUENCE [LARGE SCALE GENOMIC DNA]</scope>
    <source>
        <strain evidence="1 2">5</strain>
    </source>
</reference>
<gene>
    <name evidence="1" type="ORF">AMR74_10370</name>
</gene>
<comment type="caution">
    <text evidence="1">The sequence shown here is derived from an EMBL/GenBank/DDBJ whole genome shotgun (WGS) entry which is preliminary data.</text>
</comment>
<evidence type="ECO:0000313" key="1">
    <source>
        <dbReference type="EMBL" id="KOX95949.1"/>
    </source>
</evidence>
<dbReference type="Proteomes" id="UP000037747">
    <property type="component" value="Unassembled WGS sequence"/>
</dbReference>
<protein>
    <submittedName>
        <fullName evidence="1">Uncharacterized protein</fullName>
    </submittedName>
</protein>
<evidence type="ECO:0000313" key="2">
    <source>
        <dbReference type="Proteomes" id="UP000037747"/>
    </source>
</evidence>
<name>A0A0M9AP16_9EURY</name>
<sequence>MHIRGVSAGALTAIVATGDFLFDDGPASCAIGIVDGLGSLGKLVSVDRLVAILNERLNIVLYLLECLCILFGEPLSEILWERGGW</sequence>
<keyword evidence="2" id="KW-1185">Reference proteome</keyword>